<dbReference type="HAMAP" id="MF_00265">
    <property type="entry name" value="VapC_Nob1"/>
    <property type="match status" value="1"/>
</dbReference>
<dbReference type="Proteomes" id="UP000198703">
    <property type="component" value="Unassembled WGS sequence"/>
</dbReference>
<sequence>MVVIDTNVLVRFLTRDDEEQARRARALVEAESVYLPLTVALETEWVLRAAYRRATAEIVAGLRGFAGLASVTVEAPERLARALALAEDGMDFPDALHLCAANPGWSFATFDLRLIKAAKGRGLAPTRAP</sequence>
<dbReference type="GO" id="GO:0004540">
    <property type="term" value="F:RNA nuclease activity"/>
    <property type="evidence" value="ECO:0007669"/>
    <property type="project" value="InterPro"/>
</dbReference>
<protein>
    <recommendedName>
        <fullName evidence="5">Ribonuclease VapC</fullName>
        <shortName evidence="5">RNase VapC</shortName>
        <ecNumber evidence="5">3.1.-.-</ecNumber>
    </recommendedName>
    <alternativeName>
        <fullName evidence="5">Toxin VapC</fullName>
    </alternativeName>
</protein>
<evidence type="ECO:0000256" key="3">
    <source>
        <dbReference type="ARBA" id="ARBA00022723"/>
    </source>
</evidence>
<evidence type="ECO:0000256" key="2">
    <source>
        <dbReference type="ARBA" id="ARBA00022722"/>
    </source>
</evidence>
<feature type="binding site" evidence="5">
    <location>
        <position position="94"/>
    </location>
    <ligand>
        <name>Mg(2+)</name>
        <dbReference type="ChEBI" id="CHEBI:18420"/>
    </ligand>
</feature>
<dbReference type="EMBL" id="FNQM01000065">
    <property type="protein sequence ID" value="SEB08408.1"/>
    <property type="molecule type" value="Genomic_DNA"/>
</dbReference>
<comment type="similarity">
    <text evidence="5">Belongs to the PINc/VapC protein family.</text>
</comment>
<dbReference type="CDD" id="cd18683">
    <property type="entry name" value="PIN_VapC-like"/>
    <property type="match status" value="1"/>
</dbReference>
<dbReference type="SUPFAM" id="SSF88723">
    <property type="entry name" value="PIN domain-like"/>
    <property type="match status" value="1"/>
</dbReference>
<evidence type="ECO:0000256" key="1">
    <source>
        <dbReference type="ARBA" id="ARBA00022649"/>
    </source>
</evidence>
<keyword evidence="1 5" id="KW-1277">Toxin-antitoxin system</keyword>
<dbReference type="GO" id="GO:0016787">
    <property type="term" value="F:hydrolase activity"/>
    <property type="evidence" value="ECO:0007669"/>
    <property type="project" value="UniProtKB-KW"/>
</dbReference>
<dbReference type="RefSeq" id="WP_093257127.1">
    <property type="nucleotide sequence ID" value="NZ_FNQM01000065.1"/>
</dbReference>
<comment type="function">
    <text evidence="5">Toxic component of a toxin-antitoxin (TA) system. An RNase.</text>
</comment>
<dbReference type="PANTHER" id="PTHR39664:SF2">
    <property type="entry name" value="NUCLEIC ACID-BINDING PROTEIN, CONTAINING PIN DOMAIN-RELATED"/>
    <property type="match status" value="1"/>
</dbReference>
<evidence type="ECO:0000259" key="6">
    <source>
        <dbReference type="Pfam" id="PF01850"/>
    </source>
</evidence>
<feature type="binding site" evidence="5">
    <location>
        <position position="5"/>
    </location>
    <ligand>
        <name>Mg(2+)</name>
        <dbReference type="ChEBI" id="CHEBI:18420"/>
    </ligand>
</feature>
<gene>
    <name evidence="5" type="primary">vapC</name>
    <name evidence="7" type="ORF">SAMN05444370_1654</name>
</gene>
<dbReference type="AlphaFoldDB" id="A0A1H4GHR8"/>
<name>A0A1H4GHR8_9RHOB</name>
<organism evidence="7 8">
    <name type="scientific">Rubrimonas cliftonensis</name>
    <dbReference type="NCBI Taxonomy" id="89524"/>
    <lineage>
        <taxon>Bacteria</taxon>
        <taxon>Pseudomonadati</taxon>
        <taxon>Pseudomonadota</taxon>
        <taxon>Alphaproteobacteria</taxon>
        <taxon>Rhodobacterales</taxon>
        <taxon>Paracoccaceae</taxon>
        <taxon>Rubrimonas</taxon>
    </lineage>
</organism>
<dbReference type="InterPro" id="IPR022907">
    <property type="entry name" value="VapC_family"/>
</dbReference>
<dbReference type="PANTHER" id="PTHR39664">
    <property type="match status" value="1"/>
</dbReference>
<dbReference type="EC" id="3.1.-.-" evidence="5"/>
<dbReference type="GO" id="GO:0000287">
    <property type="term" value="F:magnesium ion binding"/>
    <property type="evidence" value="ECO:0007669"/>
    <property type="project" value="UniProtKB-UniRule"/>
</dbReference>
<reference evidence="7 8" key="1">
    <citation type="submission" date="2016-10" db="EMBL/GenBank/DDBJ databases">
        <authorList>
            <person name="de Groot N.N."/>
        </authorList>
    </citation>
    <scope>NUCLEOTIDE SEQUENCE [LARGE SCALE GENOMIC DNA]</scope>
    <source>
        <strain evidence="7 8">DSM 15345</strain>
    </source>
</reference>
<comment type="cofactor">
    <cofactor evidence="5">
        <name>Mg(2+)</name>
        <dbReference type="ChEBI" id="CHEBI:18420"/>
    </cofactor>
</comment>
<dbReference type="STRING" id="89524.SAMN05444370_1654"/>
<dbReference type="GO" id="GO:0090729">
    <property type="term" value="F:toxin activity"/>
    <property type="evidence" value="ECO:0007669"/>
    <property type="project" value="UniProtKB-KW"/>
</dbReference>
<evidence type="ECO:0000313" key="8">
    <source>
        <dbReference type="Proteomes" id="UP000198703"/>
    </source>
</evidence>
<keyword evidence="4 5" id="KW-0378">Hydrolase</keyword>
<keyword evidence="5" id="KW-0800">Toxin</keyword>
<accession>A0A1H4GHR8</accession>
<keyword evidence="3 5" id="KW-0479">Metal-binding</keyword>
<dbReference type="OrthoDB" id="3175275at2"/>
<keyword evidence="5" id="KW-0460">Magnesium</keyword>
<keyword evidence="8" id="KW-1185">Reference proteome</keyword>
<feature type="domain" description="PIN" evidence="6">
    <location>
        <begin position="2"/>
        <end position="119"/>
    </location>
</feature>
<keyword evidence="2 5" id="KW-0540">Nuclease</keyword>
<evidence type="ECO:0000313" key="7">
    <source>
        <dbReference type="EMBL" id="SEB08408.1"/>
    </source>
</evidence>
<dbReference type="InterPro" id="IPR002716">
    <property type="entry name" value="PIN_dom"/>
</dbReference>
<evidence type="ECO:0000256" key="5">
    <source>
        <dbReference type="HAMAP-Rule" id="MF_00265"/>
    </source>
</evidence>
<dbReference type="Gene3D" id="3.40.50.1010">
    <property type="entry name" value="5'-nuclease"/>
    <property type="match status" value="1"/>
</dbReference>
<dbReference type="Pfam" id="PF01850">
    <property type="entry name" value="PIN"/>
    <property type="match status" value="1"/>
</dbReference>
<proteinExistence type="inferred from homology"/>
<evidence type="ECO:0000256" key="4">
    <source>
        <dbReference type="ARBA" id="ARBA00022801"/>
    </source>
</evidence>
<dbReference type="InterPro" id="IPR029060">
    <property type="entry name" value="PIN-like_dom_sf"/>
</dbReference>